<keyword evidence="1" id="KW-1133">Transmembrane helix</keyword>
<dbReference type="PANTHER" id="PTHR23028:SF53">
    <property type="entry name" value="ACYL_TRANSF_3 DOMAIN-CONTAINING PROTEIN"/>
    <property type="match status" value="1"/>
</dbReference>
<keyword evidence="1" id="KW-0472">Membrane</keyword>
<dbReference type="AlphaFoldDB" id="W9GTI0"/>
<dbReference type="GO" id="GO:0016020">
    <property type="term" value="C:membrane"/>
    <property type="evidence" value="ECO:0007669"/>
    <property type="project" value="TreeGrafter"/>
</dbReference>
<gene>
    <name evidence="3" type="ORF">N825_21830</name>
</gene>
<organism evidence="3 4">
    <name type="scientific">Skermanella stibiiresistens SB22</name>
    <dbReference type="NCBI Taxonomy" id="1385369"/>
    <lineage>
        <taxon>Bacteria</taxon>
        <taxon>Pseudomonadati</taxon>
        <taxon>Pseudomonadota</taxon>
        <taxon>Alphaproteobacteria</taxon>
        <taxon>Rhodospirillales</taxon>
        <taxon>Azospirillaceae</taxon>
        <taxon>Skermanella</taxon>
    </lineage>
</organism>
<feature type="transmembrane region" description="Helical" evidence="1">
    <location>
        <begin position="253"/>
        <end position="273"/>
    </location>
</feature>
<dbReference type="OrthoDB" id="505919at2"/>
<feature type="domain" description="Acyltransferase 3" evidence="2">
    <location>
        <begin position="5"/>
        <end position="335"/>
    </location>
</feature>
<dbReference type="STRING" id="1385369.N825_21830"/>
<dbReference type="GO" id="GO:0016747">
    <property type="term" value="F:acyltransferase activity, transferring groups other than amino-acyl groups"/>
    <property type="evidence" value="ECO:0007669"/>
    <property type="project" value="InterPro"/>
</dbReference>
<evidence type="ECO:0000313" key="4">
    <source>
        <dbReference type="Proteomes" id="UP000019486"/>
    </source>
</evidence>
<dbReference type="RefSeq" id="WP_037459532.1">
    <property type="nucleotide sequence ID" value="NZ_AVFL01000031.1"/>
</dbReference>
<accession>W9GTI0</accession>
<dbReference type="PANTHER" id="PTHR23028">
    <property type="entry name" value="ACETYLTRANSFERASE"/>
    <property type="match status" value="1"/>
</dbReference>
<dbReference type="Proteomes" id="UP000019486">
    <property type="component" value="Unassembled WGS sequence"/>
</dbReference>
<dbReference type="GO" id="GO:0000271">
    <property type="term" value="P:polysaccharide biosynthetic process"/>
    <property type="evidence" value="ECO:0007669"/>
    <property type="project" value="TreeGrafter"/>
</dbReference>
<keyword evidence="1" id="KW-0812">Transmembrane</keyword>
<evidence type="ECO:0000256" key="1">
    <source>
        <dbReference type="SAM" id="Phobius"/>
    </source>
</evidence>
<proteinExistence type="predicted"/>
<dbReference type="PATRIC" id="fig|1385369.3.peg.5909"/>
<reference evidence="3 4" key="1">
    <citation type="submission" date="2013-08" db="EMBL/GenBank/DDBJ databases">
        <title>The genome sequence of Skermanella stibiiresistens.</title>
        <authorList>
            <person name="Zhu W."/>
            <person name="Wang G."/>
        </authorList>
    </citation>
    <scope>NUCLEOTIDE SEQUENCE [LARGE SCALE GENOMIC DNA]</scope>
    <source>
        <strain evidence="3 4">SB22</strain>
    </source>
</reference>
<feature type="transmembrane region" description="Helical" evidence="1">
    <location>
        <begin position="317"/>
        <end position="338"/>
    </location>
</feature>
<dbReference type="EMBL" id="AVFL01000031">
    <property type="protein sequence ID" value="EWY37089.1"/>
    <property type="molecule type" value="Genomic_DNA"/>
</dbReference>
<evidence type="ECO:0000259" key="2">
    <source>
        <dbReference type="Pfam" id="PF01757"/>
    </source>
</evidence>
<feature type="transmembrane region" description="Helical" evidence="1">
    <location>
        <begin position="294"/>
        <end position="311"/>
    </location>
</feature>
<feature type="transmembrane region" description="Helical" evidence="1">
    <location>
        <begin position="224"/>
        <end position="247"/>
    </location>
</feature>
<feature type="transmembrane region" description="Helical" evidence="1">
    <location>
        <begin position="82"/>
        <end position="99"/>
    </location>
</feature>
<dbReference type="InterPro" id="IPR050879">
    <property type="entry name" value="Acyltransferase_3"/>
</dbReference>
<feature type="transmembrane region" description="Helical" evidence="1">
    <location>
        <begin position="39"/>
        <end position="61"/>
    </location>
</feature>
<keyword evidence="4" id="KW-1185">Reference proteome</keyword>
<feature type="transmembrane region" description="Helical" evidence="1">
    <location>
        <begin position="161"/>
        <end position="180"/>
    </location>
</feature>
<comment type="caution">
    <text evidence="3">The sequence shown here is derived from an EMBL/GenBank/DDBJ whole genome shotgun (WGS) entry which is preliminary data.</text>
</comment>
<feature type="transmembrane region" description="Helical" evidence="1">
    <location>
        <begin position="192"/>
        <end position="212"/>
    </location>
</feature>
<name>W9GTI0_9PROT</name>
<sequence length="361" mass="39265">MEKYQSIQAMRGLATFLIVVAHAIEHSSGWGAMTKRMLDVASGTGIFGVLMFFTISGFILLRTSYENFGRQGSAGRFLFKRIIRIVPLYWLATLLEYGLRVRGGTAPDLSHLLQSMFFIPFLAKPEVDVAMRPVLGVGWTLNYEMGFYALFALTLVLRRRLGILVTTIVLAGLVTVGAAFKPLSDTSSPLTAFTFLTDPIILLFVAGMMLAVCERGMPSLRQRINKPVLVASTVMFATIGITVAWLGAYPFPLASQAAVYFMAVVCIGLCVFGDMRGGSHSVIRLARFLGDASYSIYLFHFFAIVAVGRTIPWADPVVFVGISSIAATAAGVLIYLTVEVPLTAALRRLSHPRSEAVAITA</sequence>
<dbReference type="Pfam" id="PF01757">
    <property type="entry name" value="Acyl_transf_3"/>
    <property type="match status" value="1"/>
</dbReference>
<protein>
    <recommendedName>
        <fullName evidence="2">Acyltransferase 3 domain-containing protein</fullName>
    </recommendedName>
</protein>
<dbReference type="InterPro" id="IPR002656">
    <property type="entry name" value="Acyl_transf_3_dom"/>
</dbReference>
<evidence type="ECO:0000313" key="3">
    <source>
        <dbReference type="EMBL" id="EWY37089.1"/>
    </source>
</evidence>
<feature type="transmembrane region" description="Helical" evidence="1">
    <location>
        <begin position="134"/>
        <end position="154"/>
    </location>
</feature>